<evidence type="ECO:0000313" key="3">
    <source>
        <dbReference type="Proteomes" id="UP000695562"/>
    </source>
</evidence>
<dbReference type="AlphaFoldDB" id="A0A8J4PWF0"/>
<gene>
    <name evidence="2" type="ORF">CYY_007914</name>
</gene>
<sequence>MEVLYETQTFCPKCTILDRKGLLLRPAQVIAREDGKVYLRCTCDQPHQSTTTTTTSNSNNNIDDDNEPITNINYFETLYCSSVEFFKRMLSFEKNGYQSYSRDIESIQIKARETKQPPEVPKKPTPSNFCIELNIFQSNTYLTDNEIKDQVNQIQSYYPKNKKFVLKVIARGSTDIVTINEKVNYISKELLRGYPILLEVTLERLGMIAQLPNSAFLSTKVYPALKYFLKKGDESMFIQDVNKLLSVLRVYSGIQSVVTIAMERKFADLKHILSLLRQNNDVIRFIVLSLERPPKELVSSLSKKYSNTTSSSNNNNNNTNNQPQEQQEELICNNNDPYELIKEIERATDNSINNQDFYPLCVGSVLEPMFNLMGYGLFSIRPSAYCAFATALINTDSISSRPINRLYNIGKLHREIEPLLPELEEKIGFFNGLKLKSILKNCHLPNVMLPNLFDYFTDKNKSEITRKVIDQTQILIIHNNMDIVALDLKRRCNCSVETKSRDGFVSSCTGCI</sequence>
<dbReference type="Proteomes" id="UP000695562">
    <property type="component" value="Unassembled WGS sequence"/>
</dbReference>
<feature type="compositionally biased region" description="Low complexity" evidence="1">
    <location>
        <begin position="49"/>
        <end position="61"/>
    </location>
</feature>
<dbReference type="OrthoDB" id="15442at2759"/>
<proteinExistence type="predicted"/>
<feature type="compositionally biased region" description="Low complexity" evidence="1">
    <location>
        <begin position="306"/>
        <end position="321"/>
    </location>
</feature>
<keyword evidence="3" id="KW-1185">Reference proteome</keyword>
<evidence type="ECO:0000313" key="2">
    <source>
        <dbReference type="EMBL" id="KAF2070766.1"/>
    </source>
</evidence>
<comment type="caution">
    <text evidence="2">The sequence shown here is derived from an EMBL/GenBank/DDBJ whole genome shotgun (WGS) entry which is preliminary data.</text>
</comment>
<reference evidence="2" key="1">
    <citation type="submission" date="2020-01" db="EMBL/GenBank/DDBJ databases">
        <title>Development of genomics and gene disruption for Polysphondylium violaceum indicates a role for the polyketide synthase stlB in stalk morphogenesis.</title>
        <authorList>
            <person name="Narita B."/>
            <person name="Kawabe Y."/>
            <person name="Kin K."/>
            <person name="Saito T."/>
            <person name="Gibbs R."/>
            <person name="Kuspa A."/>
            <person name="Muzny D."/>
            <person name="Queller D."/>
            <person name="Richards S."/>
            <person name="Strassman J."/>
            <person name="Sucgang R."/>
            <person name="Worley K."/>
            <person name="Schaap P."/>
        </authorList>
    </citation>
    <scope>NUCLEOTIDE SEQUENCE</scope>
    <source>
        <strain evidence="2">QSvi11</strain>
    </source>
</reference>
<accession>A0A8J4PWF0</accession>
<protein>
    <submittedName>
        <fullName evidence="2">Uncharacterized protein</fullName>
    </submittedName>
</protein>
<feature type="region of interest" description="Disordered" evidence="1">
    <location>
        <begin position="47"/>
        <end position="66"/>
    </location>
</feature>
<organism evidence="2 3">
    <name type="scientific">Polysphondylium violaceum</name>
    <dbReference type="NCBI Taxonomy" id="133409"/>
    <lineage>
        <taxon>Eukaryota</taxon>
        <taxon>Amoebozoa</taxon>
        <taxon>Evosea</taxon>
        <taxon>Eumycetozoa</taxon>
        <taxon>Dictyostelia</taxon>
        <taxon>Dictyosteliales</taxon>
        <taxon>Dictyosteliaceae</taxon>
        <taxon>Polysphondylium</taxon>
    </lineage>
</organism>
<feature type="region of interest" description="Disordered" evidence="1">
    <location>
        <begin position="301"/>
        <end position="327"/>
    </location>
</feature>
<dbReference type="EMBL" id="AJWJ01000448">
    <property type="protein sequence ID" value="KAF2070766.1"/>
    <property type="molecule type" value="Genomic_DNA"/>
</dbReference>
<name>A0A8J4PWF0_9MYCE</name>
<evidence type="ECO:0000256" key="1">
    <source>
        <dbReference type="SAM" id="MobiDB-lite"/>
    </source>
</evidence>